<dbReference type="SUPFAM" id="SSF63829">
    <property type="entry name" value="Calcium-dependent phosphotriesterase"/>
    <property type="match status" value="1"/>
</dbReference>
<keyword evidence="3" id="KW-1185">Reference proteome</keyword>
<dbReference type="EMBL" id="LHPG02000009">
    <property type="protein sequence ID" value="PRW56226.1"/>
    <property type="molecule type" value="Genomic_DNA"/>
</dbReference>
<proteinExistence type="predicted"/>
<sequence length="479" mass="51444">MKWRGPHHGRLLALLPLLALSAAVTAQPAGTTAVPQFGTVEGEVYGSVQLFATPEGSTDIPAGCYQIRYAGGYALEPQWQREAVYGSAAECVAMATLNMGQPVVHRHGGGTLGIRSLETRWLDGTTGPGMPGPTWSLEAAACPDQPPASLPALEWRNLSALPSNSDLPRLKAVAANRKGQMWALRDHIWGMRTGETTWGVYFLRNEVWSEYGGAKCSISVLPSGKVFGTFLAQTAWVISTVPFGTIEWNSYVPYYDFPDQPLLDVAAGPDGRLWFVGTTGVYEYAVATSRYIRLPNLLASPLAIAANSQGPTVVTADHRVWRLAAGIWAEIAPGLRACKVAHAPDDGLWIGYFTGTRLAAVRSPPPPPPPPPLDVTIPAGDVCILYSGARKVPKQLLRDITSCACYTTCYGDEACDWRKFCAAGQRRSQCQAAAAQAYDAGNPCPSPPPPPAPATSRDFWATVPAHSWHHLNKCANAQL</sequence>
<feature type="signal peptide" evidence="1">
    <location>
        <begin position="1"/>
        <end position="26"/>
    </location>
</feature>
<keyword evidence="1" id="KW-0732">Signal</keyword>
<evidence type="ECO:0000313" key="3">
    <source>
        <dbReference type="Proteomes" id="UP000239899"/>
    </source>
</evidence>
<gene>
    <name evidence="2" type="ORF">C2E21_4891</name>
</gene>
<accession>A0A2P6TQB3</accession>
<dbReference type="AlphaFoldDB" id="A0A2P6TQB3"/>
<organism evidence="2 3">
    <name type="scientific">Chlorella sorokiniana</name>
    <name type="common">Freshwater green alga</name>
    <dbReference type="NCBI Taxonomy" id="3076"/>
    <lineage>
        <taxon>Eukaryota</taxon>
        <taxon>Viridiplantae</taxon>
        <taxon>Chlorophyta</taxon>
        <taxon>core chlorophytes</taxon>
        <taxon>Trebouxiophyceae</taxon>
        <taxon>Chlorellales</taxon>
        <taxon>Chlorellaceae</taxon>
        <taxon>Chlorella clade</taxon>
        <taxon>Chlorella</taxon>
    </lineage>
</organism>
<evidence type="ECO:0000313" key="2">
    <source>
        <dbReference type="EMBL" id="PRW56226.1"/>
    </source>
</evidence>
<comment type="caution">
    <text evidence="2">The sequence shown here is derived from an EMBL/GenBank/DDBJ whole genome shotgun (WGS) entry which is preliminary data.</text>
</comment>
<reference evidence="2 3" key="1">
    <citation type="journal article" date="2018" name="Plant J.">
        <title>Genome sequences of Chlorella sorokiniana UTEX 1602 and Micractinium conductrix SAG 241.80: implications to maltose excretion by a green alga.</title>
        <authorList>
            <person name="Arriola M.B."/>
            <person name="Velmurugan N."/>
            <person name="Zhang Y."/>
            <person name="Plunkett M.H."/>
            <person name="Hondzo H."/>
            <person name="Barney B.M."/>
        </authorList>
    </citation>
    <scope>NUCLEOTIDE SEQUENCE [LARGE SCALE GENOMIC DNA]</scope>
    <source>
        <strain evidence="3">UTEX 1602</strain>
    </source>
</reference>
<feature type="chain" id="PRO_5015195634" evidence="1">
    <location>
        <begin position="27"/>
        <end position="479"/>
    </location>
</feature>
<protein>
    <submittedName>
        <fullName evidence="2">NHL repeat containing</fullName>
    </submittedName>
</protein>
<evidence type="ECO:0000256" key="1">
    <source>
        <dbReference type="SAM" id="SignalP"/>
    </source>
</evidence>
<dbReference type="Proteomes" id="UP000239899">
    <property type="component" value="Unassembled WGS sequence"/>
</dbReference>
<name>A0A2P6TQB3_CHLSO</name>